<evidence type="ECO:0000313" key="1">
    <source>
        <dbReference type="EMBL" id="LAB52227.1"/>
    </source>
</evidence>
<accession>A0A2D4P2M8</accession>
<dbReference type="EMBL" id="IACN01046709">
    <property type="protein sequence ID" value="LAB52227.1"/>
    <property type="molecule type" value="Transcribed_RNA"/>
</dbReference>
<proteinExistence type="predicted"/>
<dbReference type="AlphaFoldDB" id="A0A2D4P2M8"/>
<name>A0A2D4P2M8_MICSU</name>
<sequence>MDPNTHGKNQLFSLPECEECRSLLDLKGKGIPQDRECCGEGTQLKSHEVTAFKGIDVKWAHPIRSGWTGRFFHSERVVQILQNNFQIKDTILWFLMRYQNPEAGIWTFSACRHRHLVCSLSFCFWAVVEVK</sequence>
<protein>
    <submittedName>
        <fullName evidence="1">Uncharacterized protein</fullName>
    </submittedName>
</protein>
<reference evidence="1" key="1">
    <citation type="submission" date="2017-07" db="EMBL/GenBank/DDBJ databases">
        <authorList>
            <person name="Mikheyev A."/>
            <person name="Grau M."/>
        </authorList>
    </citation>
    <scope>NUCLEOTIDE SEQUENCE</scope>
    <source>
        <tissue evidence="1">Venom_gland</tissue>
    </source>
</reference>
<reference evidence="1" key="2">
    <citation type="submission" date="2017-11" db="EMBL/GenBank/DDBJ databases">
        <title>Coralsnake Venomics: Analyses of Venom Gland Transcriptomes and Proteomes of Six Brazilian Taxa.</title>
        <authorList>
            <person name="Aird S.D."/>
            <person name="Jorge da Silva N."/>
            <person name="Qiu L."/>
            <person name="Villar-Briones A."/>
            <person name="Aparecida-Saddi V."/>
            <person name="Campos-Telles M.P."/>
            <person name="Grau M."/>
            <person name="Mikheyev A.S."/>
        </authorList>
    </citation>
    <scope>NUCLEOTIDE SEQUENCE</scope>
    <source>
        <tissue evidence="1">Venom_gland</tissue>
    </source>
</reference>
<organism evidence="1">
    <name type="scientific">Micrurus surinamensis</name>
    <name type="common">Surinam coral snake</name>
    <dbReference type="NCBI Taxonomy" id="129470"/>
    <lineage>
        <taxon>Eukaryota</taxon>
        <taxon>Metazoa</taxon>
        <taxon>Chordata</taxon>
        <taxon>Craniata</taxon>
        <taxon>Vertebrata</taxon>
        <taxon>Euteleostomi</taxon>
        <taxon>Lepidosauria</taxon>
        <taxon>Squamata</taxon>
        <taxon>Bifurcata</taxon>
        <taxon>Unidentata</taxon>
        <taxon>Episquamata</taxon>
        <taxon>Toxicofera</taxon>
        <taxon>Serpentes</taxon>
        <taxon>Colubroidea</taxon>
        <taxon>Elapidae</taxon>
        <taxon>Elapinae</taxon>
        <taxon>Micrurus</taxon>
    </lineage>
</organism>